<evidence type="ECO:0000256" key="1">
    <source>
        <dbReference type="SAM" id="MobiDB-lite"/>
    </source>
</evidence>
<comment type="caution">
    <text evidence="3">The sequence shown here is derived from an EMBL/GenBank/DDBJ whole genome shotgun (WGS) entry which is preliminary data.</text>
</comment>
<keyword evidence="4" id="KW-1185">Reference proteome</keyword>
<dbReference type="EMBL" id="QEKW01000004">
    <property type="protein sequence ID" value="PVZ11105.1"/>
    <property type="molecule type" value="Genomic_DNA"/>
</dbReference>
<gene>
    <name evidence="3" type="ORF">C8D89_104319</name>
</gene>
<proteinExistence type="predicted"/>
<dbReference type="InterPro" id="IPR045569">
    <property type="entry name" value="Metalloprtase-TldD/E_C"/>
</dbReference>
<evidence type="ECO:0000259" key="2">
    <source>
        <dbReference type="Pfam" id="PF19289"/>
    </source>
</evidence>
<evidence type="ECO:0000313" key="4">
    <source>
        <dbReference type="Proteomes" id="UP000245639"/>
    </source>
</evidence>
<evidence type="ECO:0000313" key="3">
    <source>
        <dbReference type="EMBL" id="PVZ11105.1"/>
    </source>
</evidence>
<dbReference type="RefSeq" id="WP_207787158.1">
    <property type="nucleotide sequence ID" value="NZ_QEKW01000004.1"/>
</dbReference>
<protein>
    <submittedName>
        <fullName evidence="3">Putative Zn-dependent protease</fullName>
    </submittedName>
</protein>
<feature type="domain" description="Metalloprotease TldD/E C-terminal" evidence="2">
    <location>
        <begin position="240"/>
        <end position="472"/>
    </location>
</feature>
<dbReference type="SUPFAM" id="SSF111283">
    <property type="entry name" value="Putative modulator of DNA gyrase, PmbA/TldD"/>
    <property type="match status" value="1"/>
</dbReference>
<name>A0A2U1FFW9_9PSEU</name>
<dbReference type="InterPro" id="IPR036059">
    <property type="entry name" value="TldD/PmbA_sf"/>
</dbReference>
<keyword evidence="3" id="KW-0645">Protease</keyword>
<dbReference type="Pfam" id="PF19289">
    <property type="entry name" value="PmbA_TldD_3rd"/>
    <property type="match status" value="1"/>
</dbReference>
<reference evidence="3 4" key="1">
    <citation type="submission" date="2018-04" db="EMBL/GenBank/DDBJ databases">
        <title>Genomic Encyclopedia of Type Strains, Phase IV (KMG-IV): sequencing the most valuable type-strain genomes for metagenomic binning, comparative biology and taxonomic classification.</title>
        <authorList>
            <person name="Goeker M."/>
        </authorList>
    </citation>
    <scope>NUCLEOTIDE SEQUENCE [LARGE SCALE GENOMIC DNA]</scope>
    <source>
        <strain evidence="3 4">DSM 45771</strain>
    </source>
</reference>
<dbReference type="GO" id="GO:0006508">
    <property type="term" value="P:proteolysis"/>
    <property type="evidence" value="ECO:0007669"/>
    <property type="project" value="UniProtKB-KW"/>
</dbReference>
<feature type="region of interest" description="Disordered" evidence="1">
    <location>
        <begin position="104"/>
        <end position="135"/>
    </location>
</feature>
<dbReference type="AlphaFoldDB" id="A0A2U1FFW9"/>
<keyword evidence="3" id="KW-0378">Hydrolase</keyword>
<organism evidence="3 4">
    <name type="scientific">Actinomycetospora cinnamomea</name>
    <dbReference type="NCBI Taxonomy" id="663609"/>
    <lineage>
        <taxon>Bacteria</taxon>
        <taxon>Bacillati</taxon>
        <taxon>Actinomycetota</taxon>
        <taxon>Actinomycetes</taxon>
        <taxon>Pseudonocardiales</taxon>
        <taxon>Pseudonocardiaceae</taxon>
        <taxon>Actinomycetospora</taxon>
    </lineage>
</organism>
<sequence>MSASGSASGSALVERALVVAAQIAPGAGAVALVREVSEAVVRWANSTLTTNGHTIERRLSVVMLVPLDGGTGAGVVTVPAPTSLAAGREGDAVLREAVAGAVQAARRGGPARDAAPLPEPSNGASGDDPAWHEGAGETSMAAFGRLAGELGASFRPDEASYGFAEHRVTTSWLGTSAGVRRRWVEPGGSVELNLKDPVTGTSVWGGEGAVDLRTVDVAALVERLRGRLPWGRRQIDLPAGRYETLLPPSAVSDLMIYLAWSMGGRPAQEGRSAFSRAGGTRVGEQLGALPLTLAGDPAAPGFPDLAYTPVLATTYSGDEVSVFDNGATTGRVEWVRDGTVNALAYPRAAAAEYGAPFAAPTDNLVLTGGEDARLEEMVASTGRGLLLTCLWYIREVDPTTLLLTGLTRDGVYLVEGGEIVGEVNNFRFNESPLDLLRRATEAGATERTLPREWKDWFTRAAMPPLRIPDYHMTSVSPGR</sequence>
<dbReference type="PANTHER" id="PTHR43666:SF1">
    <property type="entry name" value="CONSERVED PROTEIN"/>
    <property type="match status" value="1"/>
</dbReference>
<feature type="compositionally biased region" description="Low complexity" evidence="1">
    <location>
        <begin position="104"/>
        <end position="116"/>
    </location>
</feature>
<dbReference type="GO" id="GO:0008237">
    <property type="term" value="F:metallopeptidase activity"/>
    <property type="evidence" value="ECO:0007669"/>
    <property type="project" value="InterPro"/>
</dbReference>
<accession>A0A2U1FFW9</accession>
<dbReference type="Proteomes" id="UP000245639">
    <property type="component" value="Unassembled WGS sequence"/>
</dbReference>
<dbReference type="PANTHER" id="PTHR43666">
    <property type="entry name" value="TLDD PROTEIN"/>
    <property type="match status" value="1"/>
</dbReference>